<protein>
    <submittedName>
        <fullName evidence="2">CDP-glucose 4,6-dehydratase</fullName>
    </submittedName>
</protein>
<dbReference type="NCBIfam" id="TIGR02622">
    <property type="entry name" value="CDP_4_6_dhtase"/>
    <property type="match status" value="1"/>
</dbReference>
<feature type="domain" description="NAD(P)-binding" evidence="1">
    <location>
        <begin position="26"/>
        <end position="335"/>
    </location>
</feature>
<evidence type="ECO:0000313" key="3">
    <source>
        <dbReference type="Proteomes" id="UP001500795"/>
    </source>
</evidence>
<dbReference type="InterPro" id="IPR036291">
    <property type="entry name" value="NAD(P)-bd_dom_sf"/>
</dbReference>
<comment type="caution">
    <text evidence="2">The sequence shown here is derived from an EMBL/GenBank/DDBJ whole genome shotgun (WGS) entry which is preliminary data.</text>
</comment>
<dbReference type="Gene3D" id="3.40.50.720">
    <property type="entry name" value="NAD(P)-binding Rossmann-like Domain"/>
    <property type="match status" value="1"/>
</dbReference>
<dbReference type="EMBL" id="BAABCX010000002">
    <property type="protein sequence ID" value="GAA3540173.1"/>
    <property type="molecule type" value="Genomic_DNA"/>
</dbReference>
<keyword evidence="3" id="KW-1185">Reference proteome</keyword>
<dbReference type="Pfam" id="PF16363">
    <property type="entry name" value="GDP_Man_Dehyd"/>
    <property type="match status" value="1"/>
</dbReference>
<dbReference type="InterPro" id="IPR016040">
    <property type="entry name" value="NAD(P)-bd_dom"/>
</dbReference>
<dbReference type="SUPFAM" id="SSF51735">
    <property type="entry name" value="NAD(P)-binding Rossmann-fold domains"/>
    <property type="match status" value="1"/>
</dbReference>
<dbReference type="InterPro" id="IPR013445">
    <property type="entry name" value="CDP_4_6_deHydtase"/>
</dbReference>
<evidence type="ECO:0000313" key="2">
    <source>
        <dbReference type="EMBL" id="GAA3540173.1"/>
    </source>
</evidence>
<proteinExistence type="predicted"/>
<dbReference type="PANTHER" id="PTHR43000">
    <property type="entry name" value="DTDP-D-GLUCOSE 4,6-DEHYDRATASE-RELATED"/>
    <property type="match status" value="1"/>
</dbReference>
<organism evidence="2 3">
    <name type="scientific">Zobellella aerophila</name>
    <dbReference type="NCBI Taxonomy" id="870480"/>
    <lineage>
        <taxon>Bacteria</taxon>
        <taxon>Pseudomonadati</taxon>
        <taxon>Pseudomonadota</taxon>
        <taxon>Gammaproteobacteria</taxon>
        <taxon>Aeromonadales</taxon>
        <taxon>Aeromonadaceae</taxon>
        <taxon>Zobellella</taxon>
    </lineage>
</organism>
<dbReference type="Proteomes" id="UP001500795">
    <property type="component" value="Unassembled WGS sequence"/>
</dbReference>
<reference evidence="3" key="1">
    <citation type="journal article" date="2019" name="Int. J. Syst. Evol. Microbiol.">
        <title>The Global Catalogue of Microorganisms (GCM) 10K type strain sequencing project: providing services to taxonomists for standard genome sequencing and annotation.</title>
        <authorList>
            <consortium name="The Broad Institute Genomics Platform"/>
            <consortium name="The Broad Institute Genome Sequencing Center for Infectious Disease"/>
            <person name="Wu L."/>
            <person name="Ma J."/>
        </authorList>
    </citation>
    <scope>NUCLEOTIDE SEQUENCE [LARGE SCALE GENOMIC DNA]</scope>
    <source>
        <strain evidence="3">JCM 17110</strain>
    </source>
</reference>
<evidence type="ECO:0000259" key="1">
    <source>
        <dbReference type="Pfam" id="PF16363"/>
    </source>
</evidence>
<gene>
    <name evidence="2" type="primary">rfbG</name>
    <name evidence="2" type="ORF">GCM10022394_19920</name>
</gene>
<dbReference type="CDD" id="cd05252">
    <property type="entry name" value="CDP_GD_SDR_e"/>
    <property type="match status" value="1"/>
</dbReference>
<sequence>MGQQQSALEVLAVKQFADIYHNRKVLLTGHTGFKGSWLASWLTQLEAKVTGLSLPPERSPNHWDLLTTPTLDLQGDIRDLPAVLQAFDQARPEIVFHLAAQALVRRSYQNPLESWSTNVMGTANVLEACRTTPGVRAVVIITTDKVYANQEWPWGYRENDALGGHDPYSASKAATELLADSYRSAFGDSDSAPLLATARAGNVIGGGDWAEDRLIPDLVRALAQGQPLEIRSPQATRPWQHVLECLSGYLLLGQRLLEGDASAARAWNFGPASADNRSVQQVLTGLQRHWPELDWQVSSASQLHEARLLYLDCARARTELHWQPVWSLEQALEMTATWYRHFYATGRACTREQLRQYLDAARQSGQPWITSPPEAAPE</sequence>
<dbReference type="Gene3D" id="3.90.25.10">
    <property type="entry name" value="UDP-galactose 4-epimerase, domain 1"/>
    <property type="match status" value="1"/>
</dbReference>
<dbReference type="RefSeq" id="WP_344957467.1">
    <property type="nucleotide sequence ID" value="NZ_BAABCX010000002.1"/>
</dbReference>
<accession>A0ABP6VRE5</accession>
<name>A0ABP6VRE5_9GAMM</name>